<dbReference type="PANTHER" id="PTHR33932:SF4">
    <property type="entry name" value="NA(+)_H(+) ANTIPORTER SUBUNIT B"/>
    <property type="match status" value="1"/>
</dbReference>
<keyword evidence="3" id="KW-1003">Cell membrane</keyword>
<dbReference type="PANTHER" id="PTHR33932">
    <property type="entry name" value="NA(+)/H(+) ANTIPORTER SUBUNIT B"/>
    <property type="match status" value="1"/>
</dbReference>
<protein>
    <submittedName>
        <fullName evidence="9">Sodium:proton antiporter</fullName>
    </submittedName>
</protein>
<dbReference type="InterPro" id="IPR007182">
    <property type="entry name" value="MnhB"/>
</dbReference>
<feature type="transmembrane region" description="Helical" evidence="7">
    <location>
        <begin position="111"/>
        <end position="129"/>
    </location>
</feature>
<dbReference type="EMBL" id="WJHE01000400">
    <property type="protein sequence ID" value="MST32823.1"/>
    <property type="molecule type" value="Genomic_DNA"/>
</dbReference>
<comment type="caution">
    <text evidence="9">The sequence shown here is derived from an EMBL/GenBank/DDBJ whole genome shotgun (WGS) entry which is preliminary data.</text>
</comment>
<evidence type="ECO:0000256" key="6">
    <source>
        <dbReference type="ARBA" id="ARBA00023136"/>
    </source>
</evidence>
<reference evidence="9 10" key="1">
    <citation type="submission" date="2019-11" db="EMBL/GenBank/DDBJ databases">
        <title>Acidiferrimicrobium australis gen. nov., sp. nov., an acidophilic and obligately heterotrophic, member of the Actinobacteria that catalyses dissimilatory oxido- reduction of iron isolated from metal-rich acidic water in Chile.</title>
        <authorList>
            <person name="Gonzalez D."/>
            <person name="Huber K."/>
            <person name="Hedrich S."/>
            <person name="Rojas-Villalobos C."/>
            <person name="Quatrini R."/>
            <person name="Dinamarca M.A."/>
            <person name="Schwarz A."/>
            <person name="Canales C."/>
            <person name="Nancucheo I."/>
        </authorList>
    </citation>
    <scope>NUCLEOTIDE SEQUENCE [LARGE SCALE GENOMIC DNA]</scope>
    <source>
        <strain evidence="9 10">USS-CCA1</strain>
    </source>
</reference>
<feature type="transmembrane region" description="Helical" evidence="7">
    <location>
        <begin position="216"/>
        <end position="238"/>
    </location>
</feature>
<evidence type="ECO:0000256" key="3">
    <source>
        <dbReference type="ARBA" id="ARBA00022475"/>
    </source>
</evidence>
<gene>
    <name evidence="9" type="ORF">GHK86_08825</name>
</gene>
<evidence type="ECO:0000256" key="7">
    <source>
        <dbReference type="SAM" id="Phobius"/>
    </source>
</evidence>
<evidence type="ECO:0000256" key="5">
    <source>
        <dbReference type="ARBA" id="ARBA00022989"/>
    </source>
</evidence>
<accession>A0ABW9QSZ0</accession>
<feature type="transmembrane region" description="Helical" evidence="7">
    <location>
        <begin position="141"/>
        <end position="159"/>
    </location>
</feature>
<keyword evidence="5 7" id="KW-1133">Transmembrane helix</keyword>
<evidence type="ECO:0000313" key="10">
    <source>
        <dbReference type="Proteomes" id="UP000437736"/>
    </source>
</evidence>
<evidence type="ECO:0000313" key="9">
    <source>
        <dbReference type="EMBL" id="MST32823.1"/>
    </source>
</evidence>
<sequence length="253" mass="26475">MSEAVRVRLFLAAAVGLAVVLAVGLGGLTAFGQRVAAYGEHFARVAVYQRHTTDIVSAITFDYRGIDTLFEEFMLFAAVTGISVLLRPLADERRNAPEDQAPDRHIPPPSPTVGLLGVILCTVLVVFGVETITHGQVSPGGGFQGGVIAASAIFVLYLATDYRTIDRYKPGPLLEAADGAGAWGYAAVGLAGLATGGAFLLNVIPLGTPGMLWSGGTVFVINLTAGLEVAGAFVLLVSEFLDQMEVVRGSNER</sequence>
<comment type="subcellular location">
    <subcellularLocation>
        <location evidence="1">Cell membrane</location>
        <topology evidence="1">Multi-pass membrane protein</topology>
    </subcellularLocation>
</comment>
<dbReference type="Proteomes" id="UP000437736">
    <property type="component" value="Unassembled WGS sequence"/>
</dbReference>
<organism evidence="9 10">
    <name type="scientific">Acidiferrimicrobium australe</name>
    <dbReference type="NCBI Taxonomy" id="2664430"/>
    <lineage>
        <taxon>Bacteria</taxon>
        <taxon>Bacillati</taxon>
        <taxon>Actinomycetota</taxon>
        <taxon>Acidimicrobiia</taxon>
        <taxon>Acidimicrobiales</taxon>
        <taxon>Acidimicrobiaceae</taxon>
        <taxon>Acidiferrimicrobium</taxon>
    </lineage>
</organism>
<keyword evidence="6 7" id="KW-0472">Membrane</keyword>
<keyword evidence="10" id="KW-1185">Reference proteome</keyword>
<proteinExistence type="inferred from homology"/>
<comment type="similarity">
    <text evidence="2">Belongs to the CPA3 antiporters (TC 2.A.63) subunit B family.</text>
</comment>
<keyword evidence="4 7" id="KW-0812">Transmembrane</keyword>
<evidence type="ECO:0000259" key="8">
    <source>
        <dbReference type="Pfam" id="PF04039"/>
    </source>
</evidence>
<evidence type="ECO:0000256" key="1">
    <source>
        <dbReference type="ARBA" id="ARBA00004651"/>
    </source>
</evidence>
<dbReference type="InterPro" id="IPR050622">
    <property type="entry name" value="CPA3_antiporter_subunitB"/>
</dbReference>
<evidence type="ECO:0000256" key="2">
    <source>
        <dbReference type="ARBA" id="ARBA00009425"/>
    </source>
</evidence>
<evidence type="ECO:0000256" key="4">
    <source>
        <dbReference type="ARBA" id="ARBA00022692"/>
    </source>
</evidence>
<feature type="transmembrane region" description="Helical" evidence="7">
    <location>
        <begin position="180"/>
        <end position="204"/>
    </location>
</feature>
<dbReference type="Pfam" id="PF04039">
    <property type="entry name" value="MnhB"/>
    <property type="match status" value="1"/>
</dbReference>
<feature type="domain" description="Na+/H+ antiporter MnhB subunit-related protein" evidence="8">
    <location>
        <begin position="119"/>
        <end position="234"/>
    </location>
</feature>
<feature type="transmembrane region" description="Helical" evidence="7">
    <location>
        <begin position="73"/>
        <end position="90"/>
    </location>
</feature>
<name>A0ABW9QSZ0_9ACTN</name>